<organism evidence="2 3">
    <name type="scientific">Pseudomonas salomonii</name>
    <dbReference type="NCBI Taxonomy" id="191391"/>
    <lineage>
        <taxon>Bacteria</taxon>
        <taxon>Pseudomonadati</taxon>
        <taxon>Pseudomonadota</taxon>
        <taxon>Gammaproteobacteria</taxon>
        <taxon>Pseudomonadales</taxon>
        <taxon>Pseudomonadaceae</taxon>
        <taxon>Pseudomonas</taxon>
    </lineage>
</organism>
<sequence length="123" mass="13429">MSLTTQPDDAPHRQAFLADVRSGVAAHLQLLPGIHLCTLQAGTRPGLALQVAREALQAGQVQRALERRFEQAVRYDGCFVYLDAQGNLLIWRPLPAQHDALDSAISRLLSLANLDALDAHATR</sequence>
<evidence type="ECO:0000313" key="2">
    <source>
        <dbReference type="EMBL" id="SDX44486.1"/>
    </source>
</evidence>
<dbReference type="Proteomes" id="UP000182902">
    <property type="component" value="Unassembled WGS sequence"/>
</dbReference>
<dbReference type="RefSeq" id="WP_065929668.1">
    <property type="nucleotide sequence ID" value="NZ_FNOX01000001.1"/>
</dbReference>
<protein>
    <submittedName>
        <fullName evidence="1">Transcriptional regulator</fullName>
    </submittedName>
</protein>
<dbReference type="AlphaFoldDB" id="A0A1H3BRM6"/>
<dbReference type="Proteomes" id="UP000561369">
    <property type="component" value="Unassembled WGS sequence"/>
</dbReference>
<evidence type="ECO:0000313" key="1">
    <source>
        <dbReference type="EMBL" id="NWF09238.1"/>
    </source>
</evidence>
<reference evidence="1 4" key="2">
    <citation type="submission" date="2020-04" db="EMBL/GenBank/DDBJ databases">
        <title>Molecular characterization of pseudomonads from Agaricus bisporus reveal novel blotch 2 pathogens in Western Europe.</title>
        <authorList>
            <person name="Taparia T."/>
            <person name="Krijger M."/>
            <person name="Haynes E."/>
            <person name="Elpinstone J.G."/>
            <person name="Noble R."/>
            <person name="Van Der Wolf J."/>
        </authorList>
    </citation>
    <scope>NUCLEOTIDE SEQUENCE [LARGE SCALE GENOMIC DNA]</scope>
    <source>
        <strain evidence="1 4">IPO3765</strain>
    </source>
</reference>
<name>A0A1H3BRM6_9PSED</name>
<accession>A0A1H3BRM6</accession>
<evidence type="ECO:0000313" key="3">
    <source>
        <dbReference type="Proteomes" id="UP000182902"/>
    </source>
</evidence>
<dbReference type="EMBL" id="FNOX01000001">
    <property type="protein sequence ID" value="SDX44486.1"/>
    <property type="molecule type" value="Genomic_DNA"/>
</dbReference>
<proteinExistence type="predicted"/>
<dbReference type="EMBL" id="JACAQV010000013">
    <property type="protein sequence ID" value="NWF09238.1"/>
    <property type="molecule type" value="Genomic_DNA"/>
</dbReference>
<evidence type="ECO:0000313" key="4">
    <source>
        <dbReference type="Proteomes" id="UP000561369"/>
    </source>
</evidence>
<reference evidence="2 3" key="1">
    <citation type="submission" date="2016-10" db="EMBL/GenBank/DDBJ databases">
        <authorList>
            <person name="de Groot N.N."/>
        </authorList>
    </citation>
    <scope>NUCLEOTIDE SEQUENCE [LARGE SCALE GENOMIC DNA]</scope>
    <source>
        <strain evidence="2 3">ICMP 14252</strain>
    </source>
</reference>
<gene>
    <name evidence="1" type="ORF">HX810_16370</name>
    <name evidence="2" type="ORF">SAMN05216247_10152</name>
</gene>